<dbReference type="Proteomes" id="UP000248044">
    <property type="component" value="Chromosome"/>
</dbReference>
<dbReference type="OrthoDB" id="8730at2157"/>
<dbReference type="GO" id="GO:0006364">
    <property type="term" value="P:rRNA processing"/>
    <property type="evidence" value="ECO:0007669"/>
    <property type="project" value="UniProtKB-KW"/>
</dbReference>
<keyword evidence="1 7" id="KW-0690">Ribosome biogenesis</keyword>
<comment type="subunit">
    <text evidence="7">Interacts with uS11. Not a structural component of 40S pre-ribosomes, but transiently interacts with them by binding to uS11.</text>
</comment>
<dbReference type="Gene3D" id="3.40.50.300">
    <property type="entry name" value="P-loop containing nucleotide triphosphate hydrolases"/>
    <property type="match status" value="1"/>
</dbReference>
<dbReference type="AlphaFoldDB" id="A0A2U9IEV8"/>
<dbReference type="GO" id="GO:0004017">
    <property type="term" value="F:AMP kinase activity"/>
    <property type="evidence" value="ECO:0007669"/>
    <property type="project" value="UniProtKB-UniRule"/>
</dbReference>
<dbReference type="GeneID" id="36832123"/>
<dbReference type="GO" id="GO:0016887">
    <property type="term" value="F:ATP hydrolysis activity"/>
    <property type="evidence" value="ECO:0007669"/>
    <property type="project" value="InterPro"/>
</dbReference>
<dbReference type="SUPFAM" id="SSF52540">
    <property type="entry name" value="P-loop containing nucleoside triphosphate hydrolases"/>
    <property type="match status" value="1"/>
</dbReference>
<dbReference type="KEGG" id="abri:DFR85_08165"/>
<comment type="function">
    <text evidence="7">Broad-specificity nucleoside monophosphate (NMP) kinase that catalyzes the reversible transfer of the terminal phosphate group between nucleoside triphosphates and monophosphates. Has also ATPase activity. Involved in the late maturation steps of the 30S ribosomal particles, specifically 16S rRNA maturation. While NMP activity is not required for ribosome maturation, ATPase activity is. Associates transiently with small ribosomal subunit protein uS11. ATP hydrolysis breaks the interaction with uS11. May temporarily remove uS11 from the ribosome to enable a conformational change of the ribosomal RNA that is needed for the final maturation step of the small ribosomal subunit.</text>
</comment>
<feature type="binding site" evidence="7">
    <location>
        <position position="142"/>
    </location>
    <ligand>
        <name>ATP</name>
        <dbReference type="ChEBI" id="CHEBI:30616"/>
    </ligand>
</feature>
<feature type="binding site" evidence="7">
    <location>
        <position position="12"/>
    </location>
    <ligand>
        <name>ATP</name>
        <dbReference type="ChEBI" id="CHEBI:30616"/>
    </ligand>
</feature>
<comment type="caution">
    <text evidence="7">Lacks conserved residue(s) required for the propagation of feature annotation.</text>
</comment>
<feature type="binding site" evidence="7">
    <location>
        <position position="10"/>
    </location>
    <ligand>
        <name>ATP</name>
        <dbReference type="ChEBI" id="CHEBI:30616"/>
    </ligand>
</feature>
<reference evidence="8 9" key="1">
    <citation type="submission" date="2018-05" db="EMBL/GenBank/DDBJ databases">
        <title>Complete Genome Sequences of Extremely Thermoacidophilic, Metal-Mobilizing Type-Strain Members of the Archaeal Family Sulfolobaceae: Acidianus brierleyi DSM-1651T, Acidianus sulfidivorans DSM-18786T, Metallosphaera hakonensis DSM-7519T, and Metallosphaera prunae DSM-10039T.</title>
        <authorList>
            <person name="Counts J.A."/>
            <person name="Kelly R.M."/>
        </authorList>
    </citation>
    <scope>NUCLEOTIDE SEQUENCE [LARGE SCALE GENOMIC DNA]</scope>
    <source>
        <strain evidence="8 9">DSM 1651</strain>
    </source>
</reference>
<evidence type="ECO:0000256" key="7">
    <source>
        <dbReference type="HAMAP-Rule" id="MF_00039"/>
    </source>
</evidence>
<gene>
    <name evidence="8" type="ORF">DFR85_08165</name>
</gene>
<dbReference type="EC" id="2.7.4.3" evidence="7"/>
<name>A0A2U9IEV8_9CREN</name>
<keyword evidence="4 7" id="KW-0547">Nucleotide-binding</keyword>
<dbReference type="RefSeq" id="WP_110270453.1">
    <property type="nucleotide sequence ID" value="NZ_CP029289.2"/>
</dbReference>
<sequence>MRILISGTPGVGKTEISKILSLKFNFLYFSVSKFILENKLYTSYDSKRETYNIDDSVIQKINDQINKMDNVIIETIYPSLVDNADKIIVLRKNPFVLYKDLKDRNWGDLKIAENVEAEILGVIAQEAREWFKNICEIDVTNKSREEVVKNIIDNRCDNVDWLSDDRIQDLLIELDKIISLYENK</sequence>
<dbReference type="GO" id="GO:0042274">
    <property type="term" value="P:ribosomal small subunit biogenesis"/>
    <property type="evidence" value="ECO:0007669"/>
    <property type="project" value="UniProtKB-UniRule"/>
</dbReference>
<accession>A0A2U9IEV8</accession>
<feature type="region of interest" description="LID" evidence="7">
    <location>
        <begin position="103"/>
        <end position="113"/>
    </location>
</feature>
<dbReference type="PANTHER" id="PTHR12595">
    <property type="entry name" value="POS9-ACTIVATING FACTOR FAP7-RELATED"/>
    <property type="match status" value="1"/>
</dbReference>
<feature type="binding site" evidence="7">
    <location>
        <position position="14"/>
    </location>
    <ligand>
        <name>ATP</name>
        <dbReference type="ChEBI" id="CHEBI:30616"/>
    </ligand>
</feature>
<dbReference type="EMBL" id="CP029289">
    <property type="protein sequence ID" value="AWR94572.1"/>
    <property type="molecule type" value="Genomic_DNA"/>
</dbReference>
<evidence type="ECO:0000256" key="5">
    <source>
        <dbReference type="ARBA" id="ARBA00022777"/>
    </source>
</evidence>
<keyword evidence="6 7" id="KW-0067">ATP-binding</keyword>
<evidence type="ECO:0000256" key="4">
    <source>
        <dbReference type="ARBA" id="ARBA00022741"/>
    </source>
</evidence>
<dbReference type="Pfam" id="PF13238">
    <property type="entry name" value="AAA_18"/>
    <property type="match status" value="1"/>
</dbReference>
<evidence type="ECO:0000256" key="1">
    <source>
        <dbReference type="ARBA" id="ARBA00022517"/>
    </source>
</evidence>
<comment type="catalytic activity">
    <reaction evidence="7">
        <text>ATP + H2O = ADP + phosphate + H(+)</text>
        <dbReference type="Rhea" id="RHEA:13065"/>
        <dbReference type="ChEBI" id="CHEBI:15377"/>
        <dbReference type="ChEBI" id="CHEBI:15378"/>
        <dbReference type="ChEBI" id="CHEBI:30616"/>
        <dbReference type="ChEBI" id="CHEBI:43474"/>
        <dbReference type="ChEBI" id="CHEBI:456216"/>
    </reaction>
</comment>
<evidence type="ECO:0000256" key="6">
    <source>
        <dbReference type="ARBA" id="ARBA00022840"/>
    </source>
</evidence>
<dbReference type="InterPro" id="IPR020618">
    <property type="entry name" value="Adenyl_kinase_AK6"/>
</dbReference>
<keyword evidence="3 7" id="KW-0808">Transferase</keyword>
<keyword evidence="5 7" id="KW-0418">Kinase</keyword>
<keyword evidence="9" id="KW-1185">Reference proteome</keyword>
<organism evidence="8 9">
    <name type="scientific">Acidianus brierleyi</name>
    <dbReference type="NCBI Taxonomy" id="41673"/>
    <lineage>
        <taxon>Archaea</taxon>
        <taxon>Thermoproteota</taxon>
        <taxon>Thermoprotei</taxon>
        <taxon>Sulfolobales</taxon>
        <taxon>Sulfolobaceae</taxon>
        <taxon>Acidianus</taxon>
    </lineage>
</organism>
<evidence type="ECO:0000256" key="3">
    <source>
        <dbReference type="ARBA" id="ARBA00022679"/>
    </source>
</evidence>
<feature type="binding site" evidence="7">
    <location>
        <position position="13"/>
    </location>
    <ligand>
        <name>ATP</name>
        <dbReference type="ChEBI" id="CHEBI:30616"/>
    </ligand>
</feature>
<comment type="catalytic activity">
    <reaction evidence="7">
        <text>AMP + ATP = 2 ADP</text>
        <dbReference type="Rhea" id="RHEA:12973"/>
        <dbReference type="ChEBI" id="CHEBI:30616"/>
        <dbReference type="ChEBI" id="CHEBI:456215"/>
        <dbReference type="ChEBI" id="CHEBI:456216"/>
        <dbReference type="EC" id="2.7.4.3"/>
    </reaction>
</comment>
<proteinExistence type="inferred from homology"/>
<feature type="binding site" evidence="7">
    <location>
        <position position="104"/>
    </location>
    <ligand>
        <name>ATP</name>
        <dbReference type="ChEBI" id="CHEBI:30616"/>
    </ligand>
</feature>
<comment type="similarity">
    <text evidence="7">Belongs to the adenylate kinase family. AK6 subfamily.</text>
</comment>
<dbReference type="GO" id="GO:0005524">
    <property type="term" value="F:ATP binding"/>
    <property type="evidence" value="ECO:0007669"/>
    <property type="project" value="UniProtKB-UniRule"/>
</dbReference>
<dbReference type="PANTHER" id="PTHR12595:SF0">
    <property type="entry name" value="ADENYLATE KINASE ISOENZYME 6"/>
    <property type="match status" value="1"/>
</dbReference>
<evidence type="ECO:0000256" key="2">
    <source>
        <dbReference type="ARBA" id="ARBA00022552"/>
    </source>
</evidence>
<keyword evidence="2 7" id="KW-0698">rRNA processing</keyword>
<dbReference type="InterPro" id="IPR027417">
    <property type="entry name" value="P-loop_NTPase"/>
</dbReference>
<evidence type="ECO:0000313" key="9">
    <source>
        <dbReference type="Proteomes" id="UP000248044"/>
    </source>
</evidence>
<dbReference type="HAMAP" id="MF_00039">
    <property type="entry name" value="Adenylate_kinase_AK6"/>
    <property type="match status" value="1"/>
</dbReference>
<evidence type="ECO:0000313" key="8">
    <source>
        <dbReference type="EMBL" id="AWR94572.1"/>
    </source>
</evidence>
<protein>
    <recommendedName>
        <fullName evidence="7">Putative adenylate kinase</fullName>
        <shortName evidence="7">AK</shortName>
        <ecNumber evidence="7">2.7.4.3</ecNumber>
    </recommendedName>
    <alternativeName>
        <fullName evidence="7">ATP-AMP transphosphorylase</fullName>
    </alternativeName>
</protein>